<gene>
    <name evidence="10" type="ORF">C0068_15910</name>
    <name evidence="11" type="ORF">D0911_15945</name>
</gene>
<dbReference type="PANTHER" id="PTHR11403">
    <property type="entry name" value="CYTOCHROME C OXIDASE SUBUNIT III"/>
    <property type="match status" value="1"/>
</dbReference>
<dbReference type="InterPro" id="IPR035973">
    <property type="entry name" value="Cyt_c_oxidase_su3-like_sf"/>
</dbReference>
<comment type="caution">
    <text evidence="10">The sequence shown here is derived from an EMBL/GenBank/DDBJ whole genome shotgun (WGS) entry which is preliminary data.</text>
</comment>
<dbReference type="GO" id="GO:0019646">
    <property type="term" value="P:aerobic electron transport chain"/>
    <property type="evidence" value="ECO:0007669"/>
    <property type="project" value="InterPro"/>
</dbReference>
<feature type="transmembrane region" description="Helical" evidence="8">
    <location>
        <begin position="97"/>
        <end position="118"/>
    </location>
</feature>
<feature type="transmembrane region" description="Helical" evidence="8">
    <location>
        <begin position="138"/>
        <end position="165"/>
    </location>
</feature>
<evidence type="ECO:0000256" key="4">
    <source>
        <dbReference type="ARBA" id="ARBA00022989"/>
    </source>
</evidence>
<evidence type="ECO:0000256" key="5">
    <source>
        <dbReference type="ARBA" id="ARBA00023136"/>
    </source>
</evidence>
<evidence type="ECO:0000313" key="13">
    <source>
        <dbReference type="Proteomes" id="UP000274695"/>
    </source>
</evidence>
<dbReference type="Gene3D" id="1.20.120.80">
    <property type="entry name" value="Cytochrome c oxidase, subunit III, four-helix bundle"/>
    <property type="match status" value="1"/>
</dbReference>
<proteinExistence type="inferred from homology"/>
<reference evidence="10" key="1">
    <citation type="submission" date="2018-01" db="EMBL/GenBank/DDBJ databases">
        <authorList>
            <person name="Yu X.-D."/>
        </authorList>
    </citation>
    <scope>NUCLEOTIDE SEQUENCE</scope>
    <source>
        <strain evidence="10">ZX-21</strain>
    </source>
</reference>
<dbReference type="Pfam" id="PF00510">
    <property type="entry name" value="COX3"/>
    <property type="match status" value="1"/>
</dbReference>
<dbReference type="Proteomes" id="UP000274695">
    <property type="component" value="Unassembled WGS sequence"/>
</dbReference>
<accession>A0A2S4HCD1</accession>
<keyword evidence="5 8" id="KW-0472">Membrane</keyword>
<organism evidence="10 12">
    <name type="scientific">Zhongshania marina</name>
    <dbReference type="NCBI Taxonomy" id="2304603"/>
    <lineage>
        <taxon>Bacteria</taxon>
        <taxon>Pseudomonadati</taxon>
        <taxon>Pseudomonadota</taxon>
        <taxon>Gammaproteobacteria</taxon>
        <taxon>Cellvibrionales</taxon>
        <taxon>Spongiibacteraceae</taxon>
        <taxon>Zhongshania</taxon>
    </lineage>
</organism>
<feature type="transmembrane region" description="Helical" evidence="8">
    <location>
        <begin position="72"/>
        <end position="90"/>
    </location>
</feature>
<evidence type="ECO:0000256" key="8">
    <source>
        <dbReference type="SAM" id="Phobius"/>
    </source>
</evidence>
<feature type="transmembrane region" description="Helical" evidence="8">
    <location>
        <begin position="31"/>
        <end position="52"/>
    </location>
</feature>
<dbReference type="GO" id="GO:0004129">
    <property type="term" value="F:cytochrome-c oxidase activity"/>
    <property type="evidence" value="ECO:0007669"/>
    <property type="project" value="InterPro"/>
</dbReference>
<protein>
    <submittedName>
        <fullName evidence="10">Cytochrome C oxidase subunit III</fullName>
    </submittedName>
    <submittedName>
        <fullName evidence="11">Cytochrome c oxidase subunit 3 family protein</fullName>
    </submittedName>
</protein>
<dbReference type="Proteomes" id="UP000237222">
    <property type="component" value="Unassembled WGS sequence"/>
</dbReference>
<dbReference type="InterPro" id="IPR024791">
    <property type="entry name" value="Cyt_c/ubiquinol_Oxase_su3"/>
</dbReference>
<evidence type="ECO:0000256" key="2">
    <source>
        <dbReference type="ARBA" id="ARBA00010581"/>
    </source>
</evidence>
<keyword evidence="13" id="KW-1185">Reference proteome</keyword>
<dbReference type="RefSeq" id="WP_103685473.1">
    <property type="nucleotide sequence ID" value="NZ_PQGG01000036.1"/>
</dbReference>
<comment type="subcellular location">
    <subcellularLocation>
        <location evidence="6">Cell membrane</location>
        <topology evidence="6">Multi-pass membrane protein</topology>
    </subcellularLocation>
    <subcellularLocation>
        <location evidence="1">Membrane</location>
        <topology evidence="1">Multi-pass membrane protein</topology>
    </subcellularLocation>
</comment>
<feature type="region of interest" description="Disordered" evidence="7">
    <location>
        <begin position="1"/>
        <end position="22"/>
    </location>
</feature>
<dbReference type="EMBL" id="RHGB01000021">
    <property type="protein sequence ID" value="RNL59447.1"/>
    <property type="molecule type" value="Genomic_DNA"/>
</dbReference>
<dbReference type="InterPro" id="IPR013833">
    <property type="entry name" value="Cyt_c_oxidase_su3_a-hlx"/>
</dbReference>
<evidence type="ECO:0000313" key="10">
    <source>
        <dbReference type="EMBL" id="POP51644.1"/>
    </source>
</evidence>
<feature type="compositionally biased region" description="Basic and acidic residues" evidence="7">
    <location>
        <begin position="12"/>
        <end position="22"/>
    </location>
</feature>
<keyword evidence="4 8" id="KW-1133">Transmembrane helix</keyword>
<dbReference type="AlphaFoldDB" id="A0A2S4HCD1"/>
<dbReference type="EMBL" id="PQGG01000036">
    <property type="protein sequence ID" value="POP51644.1"/>
    <property type="molecule type" value="Genomic_DNA"/>
</dbReference>
<sequence length="206" mass="23712">MSTYEDNMSAVKETKATDKTQEKHMPGDEMIWLFLLGDMACFSLFFCMFAYYRLDEIELFRQSQAQLDVNIGSINTLFLLCSSWLVVMALKAARKGLAKYASFSMAGAALFGTGFVILKTLEYQHKAALDIDYLSNNFYVFYYILTGMHYFHVVIGVPLLIYYAVSLYRSKHISQTDVDNLESGALYWHMVDLLWIIIFPLVYLIP</sequence>
<evidence type="ECO:0000256" key="3">
    <source>
        <dbReference type="ARBA" id="ARBA00022692"/>
    </source>
</evidence>
<reference evidence="11 13" key="2">
    <citation type="submission" date="2018-10" db="EMBL/GenBank/DDBJ databases">
        <title>Draft genome sequence of Zhongshania sp. DSW25-10.</title>
        <authorList>
            <person name="Oh J."/>
        </authorList>
    </citation>
    <scope>NUCLEOTIDE SEQUENCE [LARGE SCALE GENOMIC DNA]</scope>
    <source>
        <strain evidence="11 13">DSW25-10</strain>
    </source>
</reference>
<keyword evidence="3 6" id="KW-0812">Transmembrane</keyword>
<comment type="similarity">
    <text evidence="2 6">Belongs to the cytochrome c oxidase subunit 3 family.</text>
</comment>
<evidence type="ECO:0000259" key="9">
    <source>
        <dbReference type="PROSITE" id="PS50253"/>
    </source>
</evidence>
<evidence type="ECO:0000256" key="7">
    <source>
        <dbReference type="SAM" id="MobiDB-lite"/>
    </source>
</evidence>
<dbReference type="PANTHER" id="PTHR11403:SF6">
    <property type="entry name" value="NITRIC OXIDE REDUCTASE SUBUNIT E"/>
    <property type="match status" value="1"/>
</dbReference>
<evidence type="ECO:0000256" key="6">
    <source>
        <dbReference type="RuleBase" id="RU003376"/>
    </source>
</evidence>
<name>A0A2S4HCD1_9GAMM</name>
<evidence type="ECO:0000313" key="11">
    <source>
        <dbReference type="EMBL" id="RNL59447.1"/>
    </source>
</evidence>
<evidence type="ECO:0000313" key="12">
    <source>
        <dbReference type="Proteomes" id="UP000237222"/>
    </source>
</evidence>
<dbReference type="GO" id="GO:0005886">
    <property type="term" value="C:plasma membrane"/>
    <property type="evidence" value="ECO:0007669"/>
    <property type="project" value="UniProtKB-SubCell"/>
</dbReference>
<dbReference type="SUPFAM" id="SSF81452">
    <property type="entry name" value="Cytochrome c oxidase subunit III-like"/>
    <property type="match status" value="1"/>
</dbReference>
<feature type="transmembrane region" description="Helical" evidence="8">
    <location>
        <begin position="186"/>
        <end position="205"/>
    </location>
</feature>
<feature type="domain" description="Heme-copper oxidase subunit III family profile" evidence="9">
    <location>
        <begin position="31"/>
        <end position="206"/>
    </location>
</feature>
<dbReference type="InterPro" id="IPR000298">
    <property type="entry name" value="Cyt_c_oxidase-like_su3"/>
</dbReference>
<evidence type="ECO:0000256" key="1">
    <source>
        <dbReference type="ARBA" id="ARBA00004141"/>
    </source>
</evidence>
<dbReference type="PROSITE" id="PS50253">
    <property type="entry name" value="COX3"/>
    <property type="match status" value="1"/>
</dbReference>